<dbReference type="PANTHER" id="PTHR44899:SF3">
    <property type="entry name" value="SERINE_THREONINE-PROTEIN KINASE NEK1"/>
    <property type="match status" value="1"/>
</dbReference>
<evidence type="ECO:0000256" key="8">
    <source>
        <dbReference type="ARBA" id="ARBA00048679"/>
    </source>
</evidence>
<dbReference type="HOGENOM" id="CLU_040981_0_0_1"/>
<dbReference type="OMA" id="KFDSECV"/>
<dbReference type="InterPro" id="IPR011009">
    <property type="entry name" value="Kinase-like_dom_sf"/>
</dbReference>
<evidence type="ECO:0000256" key="1">
    <source>
        <dbReference type="ARBA" id="ARBA00012513"/>
    </source>
</evidence>
<dbReference type="Gene3D" id="1.10.510.10">
    <property type="entry name" value="Transferase(Phosphotransferase) domain 1"/>
    <property type="match status" value="1"/>
</dbReference>
<evidence type="ECO:0000313" key="11">
    <source>
        <dbReference type="EnsemblProtists" id="EOD10735"/>
    </source>
</evidence>
<evidence type="ECO:0000256" key="3">
    <source>
        <dbReference type="ARBA" id="ARBA00022679"/>
    </source>
</evidence>
<evidence type="ECO:0000259" key="10">
    <source>
        <dbReference type="PROSITE" id="PS50011"/>
    </source>
</evidence>
<evidence type="ECO:0000313" key="12">
    <source>
        <dbReference type="Proteomes" id="UP000013827"/>
    </source>
</evidence>
<dbReference type="PROSITE" id="PS50011">
    <property type="entry name" value="PROTEIN_KINASE_DOM"/>
    <property type="match status" value="1"/>
</dbReference>
<evidence type="ECO:0000256" key="7">
    <source>
        <dbReference type="ARBA" id="ARBA00047899"/>
    </source>
</evidence>
<keyword evidence="3" id="KW-0808">Transferase</keyword>
<comment type="catalytic activity">
    <reaction evidence="8">
        <text>L-seryl-[protein] + ATP = O-phospho-L-seryl-[protein] + ADP + H(+)</text>
        <dbReference type="Rhea" id="RHEA:17989"/>
        <dbReference type="Rhea" id="RHEA-COMP:9863"/>
        <dbReference type="Rhea" id="RHEA-COMP:11604"/>
        <dbReference type="ChEBI" id="CHEBI:15378"/>
        <dbReference type="ChEBI" id="CHEBI:29999"/>
        <dbReference type="ChEBI" id="CHEBI:30616"/>
        <dbReference type="ChEBI" id="CHEBI:83421"/>
        <dbReference type="ChEBI" id="CHEBI:456216"/>
        <dbReference type="EC" id="2.7.11.1"/>
    </reaction>
</comment>
<feature type="compositionally biased region" description="Low complexity" evidence="9">
    <location>
        <begin position="374"/>
        <end position="390"/>
    </location>
</feature>
<dbReference type="EC" id="2.7.11.1" evidence="1"/>
<dbReference type="EnsemblProtists" id="EOD10735">
    <property type="protein sequence ID" value="EOD10735"/>
    <property type="gene ID" value="EMIHUDRAFT_452649"/>
</dbReference>
<dbReference type="InterPro" id="IPR051131">
    <property type="entry name" value="NEK_Ser/Thr_kinase_NIMA"/>
</dbReference>
<evidence type="ECO:0000256" key="6">
    <source>
        <dbReference type="ARBA" id="ARBA00022840"/>
    </source>
</evidence>
<dbReference type="InterPro" id="IPR000719">
    <property type="entry name" value="Prot_kinase_dom"/>
</dbReference>
<dbReference type="InterPro" id="IPR008271">
    <property type="entry name" value="Ser/Thr_kinase_AS"/>
</dbReference>
<dbReference type="AlphaFoldDB" id="A0A0D3IHK0"/>
<dbReference type="STRING" id="2903.R1D8E8"/>
<organism evidence="11 12">
    <name type="scientific">Emiliania huxleyi (strain CCMP1516)</name>
    <dbReference type="NCBI Taxonomy" id="280463"/>
    <lineage>
        <taxon>Eukaryota</taxon>
        <taxon>Haptista</taxon>
        <taxon>Haptophyta</taxon>
        <taxon>Prymnesiophyceae</taxon>
        <taxon>Isochrysidales</taxon>
        <taxon>Noelaerhabdaceae</taxon>
        <taxon>Emiliania</taxon>
    </lineage>
</organism>
<dbReference type="GO" id="GO:0005524">
    <property type="term" value="F:ATP binding"/>
    <property type="evidence" value="ECO:0007669"/>
    <property type="project" value="UniProtKB-KW"/>
</dbReference>
<feature type="domain" description="Protein kinase" evidence="10">
    <location>
        <begin position="115"/>
        <end position="354"/>
    </location>
</feature>
<dbReference type="eggNOG" id="KOG0589">
    <property type="taxonomic scope" value="Eukaryota"/>
</dbReference>
<feature type="compositionally biased region" description="Basic and acidic residues" evidence="9">
    <location>
        <begin position="418"/>
        <end position="429"/>
    </location>
</feature>
<evidence type="ECO:0000256" key="9">
    <source>
        <dbReference type="SAM" id="MobiDB-lite"/>
    </source>
</evidence>
<dbReference type="SMART" id="SM00220">
    <property type="entry name" value="S_TKc"/>
    <property type="match status" value="1"/>
</dbReference>
<comment type="catalytic activity">
    <reaction evidence="7">
        <text>L-threonyl-[protein] + ATP = O-phospho-L-threonyl-[protein] + ADP + H(+)</text>
        <dbReference type="Rhea" id="RHEA:46608"/>
        <dbReference type="Rhea" id="RHEA-COMP:11060"/>
        <dbReference type="Rhea" id="RHEA-COMP:11605"/>
        <dbReference type="ChEBI" id="CHEBI:15378"/>
        <dbReference type="ChEBI" id="CHEBI:30013"/>
        <dbReference type="ChEBI" id="CHEBI:30616"/>
        <dbReference type="ChEBI" id="CHEBI:61977"/>
        <dbReference type="ChEBI" id="CHEBI:456216"/>
        <dbReference type="EC" id="2.7.11.1"/>
    </reaction>
</comment>
<evidence type="ECO:0000256" key="4">
    <source>
        <dbReference type="ARBA" id="ARBA00022741"/>
    </source>
</evidence>
<name>A0A0D3IHK0_EMIH1</name>
<dbReference type="KEGG" id="ehx:EMIHUDRAFT_452649"/>
<keyword evidence="5" id="KW-0418">Kinase</keyword>
<keyword evidence="12" id="KW-1185">Reference proteome</keyword>
<proteinExistence type="predicted"/>
<keyword evidence="2" id="KW-0723">Serine/threonine-protein kinase</keyword>
<reference evidence="12" key="1">
    <citation type="journal article" date="2013" name="Nature">
        <title>Pan genome of the phytoplankton Emiliania underpins its global distribution.</title>
        <authorList>
            <person name="Read B.A."/>
            <person name="Kegel J."/>
            <person name="Klute M.J."/>
            <person name="Kuo A."/>
            <person name="Lefebvre S.C."/>
            <person name="Maumus F."/>
            <person name="Mayer C."/>
            <person name="Miller J."/>
            <person name="Monier A."/>
            <person name="Salamov A."/>
            <person name="Young J."/>
            <person name="Aguilar M."/>
            <person name="Claverie J.M."/>
            <person name="Frickenhaus S."/>
            <person name="Gonzalez K."/>
            <person name="Herman E.K."/>
            <person name="Lin Y.C."/>
            <person name="Napier J."/>
            <person name="Ogata H."/>
            <person name="Sarno A.F."/>
            <person name="Shmutz J."/>
            <person name="Schroeder D."/>
            <person name="de Vargas C."/>
            <person name="Verret F."/>
            <person name="von Dassow P."/>
            <person name="Valentin K."/>
            <person name="Van de Peer Y."/>
            <person name="Wheeler G."/>
            <person name="Dacks J.B."/>
            <person name="Delwiche C.F."/>
            <person name="Dyhrman S.T."/>
            <person name="Glockner G."/>
            <person name="John U."/>
            <person name="Richards T."/>
            <person name="Worden A.Z."/>
            <person name="Zhang X."/>
            <person name="Grigoriev I.V."/>
            <person name="Allen A.E."/>
            <person name="Bidle K."/>
            <person name="Borodovsky M."/>
            <person name="Bowler C."/>
            <person name="Brownlee C."/>
            <person name="Cock J.M."/>
            <person name="Elias M."/>
            <person name="Gladyshev V.N."/>
            <person name="Groth M."/>
            <person name="Guda C."/>
            <person name="Hadaegh A."/>
            <person name="Iglesias-Rodriguez M.D."/>
            <person name="Jenkins J."/>
            <person name="Jones B.M."/>
            <person name="Lawson T."/>
            <person name="Leese F."/>
            <person name="Lindquist E."/>
            <person name="Lobanov A."/>
            <person name="Lomsadze A."/>
            <person name="Malik S.B."/>
            <person name="Marsh M.E."/>
            <person name="Mackinder L."/>
            <person name="Mock T."/>
            <person name="Mueller-Roeber B."/>
            <person name="Pagarete A."/>
            <person name="Parker M."/>
            <person name="Probert I."/>
            <person name="Quesneville H."/>
            <person name="Raines C."/>
            <person name="Rensing S.A."/>
            <person name="Riano-Pachon D.M."/>
            <person name="Richier S."/>
            <person name="Rokitta S."/>
            <person name="Shiraiwa Y."/>
            <person name="Soanes D.M."/>
            <person name="van der Giezen M."/>
            <person name="Wahlund T.M."/>
            <person name="Williams B."/>
            <person name="Wilson W."/>
            <person name="Wolfe G."/>
            <person name="Wurch L.L."/>
        </authorList>
    </citation>
    <scope>NUCLEOTIDE SEQUENCE</scope>
</reference>
<dbReference type="SUPFAM" id="SSF56112">
    <property type="entry name" value="Protein kinase-like (PK-like)"/>
    <property type="match status" value="1"/>
</dbReference>
<sequence length="511" mass="55211">MQIDPPGSGRNLAVAPCSPAAPVHHAAVAFDQPVQQQPARGSIATHMESFLRDLGEARDACNKLPFDDALRYKIATELDRIEAAPPLERMLGQCFVSDLPAEQVVTNLAAVGIPAEGFVMRRRGAQGRVLLVQHNESGEKYVLKQIPISEKNAAAAVGEVNVLSRLSHPNITTLYDAWRAGSQLNILMEFADRGSLAEVIKTKQATGTLFDEDVVLDWLVQITAALRAMHALSILHRDLKAANVFLTSRNLIKVGDFGISKILERNDGLASTTIGTPYYLAPEVINGEPYGLKADVWSLGATSLPSLALKIVATTYPPPPEQFSPELRAVLASMLQREPSARPSLDQLSRLPLEKKLQAELRRIADTCTASALPPAARAEAASSGAVSGRVSERGTPPAALSPADDLASSRQSRRVSGSKEARQHAMRMHAEEAPPLAEPRAGGAAALESTQQLGHINEEENLRFRLNLEAIEINLATQEARDPESTKQHTRGAMMPLLDRKNALGENHSM</sequence>
<feature type="compositionally biased region" description="Low complexity" evidence="9">
    <location>
        <begin position="397"/>
        <end position="410"/>
    </location>
</feature>
<feature type="region of interest" description="Disordered" evidence="9">
    <location>
        <begin position="374"/>
        <end position="429"/>
    </location>
</feature>
<dbReference type="Pfam" id="PF00069">
    <property type="entry name" value="Pkinase"/>
    <property type="match status" value="1"/>
</dbReference>
<dbReference type="GeneID" id="17256812"/>
<dbReference type="PaxDb" id="2903-EOD10735"/>
<dbReference type="Proteomes" id="UP000013827">
    <property type="component" value="Unassembled WGS sequence"/>
</dbReference>
<dbReference type="RefSeq" id="XP_005763164.1">
    <property type="nucleotide sequence ID" value="XM_005763107.1"/>
</dbReference>
<dbReference type="CDD" id="cd08215">
    <property type="entry name" value="STKc_Nek"/>
    <property type="match status" value="1"/>
</dbReference>
<keyword evidence="4" id="KW-0547">Nucleotide-binding</keyword>
<dbReference type="PROSITE" id="PS00108">
    <property type="entry name" value="PROTEIN_KINASE_ST"/>
    <property type="match status" value="1"/>
</dbReference>
<keyword evidence="6" id="KW-0067">ATP-binding</keyword>
<evidence type="ECO:0000256" key="2">
    <source>
        <dbReference type="ARBA" id="ARBA00022527"/>
    </source>
</evidence>
<protein>
    <recommendedName>
        <fullName evidence="1">non-specific serine/threonine protein kinase</fullName>
        <ecNumber evidence="1">2.7.11.1</ecNumber>
    </recommendedName>
</protein>
<evidence type="ECO:0000256" key="5">
    <source>
        <dbReference type="ARBA" id="ARBA00022777"/>
    </source>
</evidence>
<reference evidence="11" key="2">
    <citation type="submission" date="2024-10" db="UniProtKB">
        <authorList>
            <consortium name="EnsemblProtists"/>
        </authorList>
    </citation>
    <scope>IDENTIFICATION</scope>
</reference>
<dbReference type="GO" id="GO:0004674">
    <property type="term" value="F:protein serine/threonine kinase activity"/>
    <property type="evidence" value="ECO:0007669"/>
    <property type="project" value="UniProtKB-KW"/>
</dbReference>
<accession>A0A0D3IHK0</accession>
<dbReference type="PANTHER" id="PTHR44899">
    <property type="entry name" value="CAMK FAMILY PROTEIN KINASE"/>
    <property type="match status" value="1"/>
</dbReference>